<dbReference type="HOGENOM" id="CLU_046903_0_0_1"/>
<evidence type="ECO:0000313" key="2">
    <source>
        <dbReference type="EMBL" id="KGO61988.1"/>
    </source>
</evidence>
<feature type="compositionally biased region" description="Low complexity" evidence="1">
    <location>
        <begin position="177"/>
        <end position="188"/>
    </location>
</feature>
<dbReference type="AlphaFoldDB" id="A0A0A2K504"/>
<proteinExistence type="predicted"/>
<dbReference type="STRING" id="27334.A0A0A2K504"/>
<organism evidence="2 3">
    <name type="scientific">Penicillium expansum</name>
    <name type="common">Blue mold rot fungus</name>
    <dbReference type="NCBI Taxonomy" id="27334"/>
    <lineage>
        <taxon>Eukaryota</taxon>
        <taxon>Fungi</taxon>
        <taxon>Dikarya</taxon>
        <taxon>Ascomycota</taxon>
        <taxon>Pezizomycotina</taxon>
        <taxon>Eurotiomycetes</taxon>
        <taxon>Eurotiomycetidae</taxon>
        <taxon>Eurotiales</taxon>
        <taxon>Aspergillaceae</taxon>
        <taxon>Penicillium</taxon>
    </lineage>
</organism>
<name>A0A0A2K504_PENEN</name>
<dbReference type="Proteomes" id="UP000030143">
    <property type="component" value="Unassembled WGS sequence"/>
</dbReference>
<comment type="caution">
    <text evidence="2">The sequence shown here is derived from an EMBL/GenBank/DDBJ whole genome shotgun (WGS) entry which is preliminary data.</text>
</comment>
<feature type="region of interest" description="Disordered" evidence="1">
    <location>
        <begin position="177"/>
        <end position="221"/>
    </location>
</feature>
<dbReference type="InterPro" id="IPR004354">
    <property type="entry name" value="Meiotic_Rec114"/>
</dbReference>
<dbReference type="OrthoDB" id="5360255at2759"/>
<accession>A0A0A2K504</accession>
<dbReference type="GO" id="GO:0007131">
    <property type="term" value="P:reciprocal meiotic recombination"/>
    <property type="evidence" value="ECO:0007669"/>
    <property type="project" value="InterPro"/>
</dbReference>
<dbReference type="VEuPathDB" id="FungiDB:PEXP_085020"/>
<feature type="compositionally biased region" description="Polar residues" evidence="1">
    <location>
        <begin position="345"/>
        <end position="355"/>
    </location>
</feature>
<sequence>MQHLQPPIPPQVYRLAIAKFSHTTTAIDHVGPLTWNHVPGSGDLACIFEKFLDFGSVPSRMIQKVVRGDGILEQLDLVFFIRMTRMQAQLIPPPRSQFAVVVKSPCLAVKYPHGETHIRRFQIKFTTERDYFTALTLLGEINCPLTEGKIPVPAIQRFPSVSSWTSGQLSSVAPRTTNTAATSTGSNGVHSYPTEALGSGRTTPIRASSPASTISHPTSRLGPVPALNPPFHIMEPVDLSQPLHESALAHTLNKEPDLPSSQLSTMSAIHDVDQLNQMLPPKRDLPFSKPTARKPCAASLTRTTEKYPQPVPSPSSQHTEPTKDPQPDLHPLVVKPNAYSKLPDSDSQLLSQTNPCPEASQPLLLHEEPPASQNTGPICQSAEQTSQVPSGQNASDTQKNPTNSNSNHNPASKPSNKSPVLTEDHIAQYLSSPTAERIVFLENWMCELIDDDGFMGLCEDVDRTWRRFAFGQKQ</sequence>
<keyword evidence="3" id="KW-1185">Reference proteome</keyword>
<dbReference type="RefSeq" id="XP_016602654.1">
    <property type="nucleotide sequence ID" value="XM_016738760.1"/>
</dbReference>
<dbReference type="EMBL" id="JQFZ01000027">
    <property type="protein sequence ID" value="KGO61988.1"/>
    <property type="molecule type" value="Genomic_DNA"/>
</dbReference>
<feature type="compositionally biased region" description="Polar residues" evidence="1">
    <location>
        <begin position="200"/>
        <end position="218"/>
    </location>
</feature>
<protein>
    <submittedName>
        <fullName evidence="2">Uncharacterized protein</fullName>
    </submittedName>
</protein>
<evidence type="ECO:0000256" key="1">
    <source>
        <dbReference type="SAM" id="MobiDB-lite"/>
    </source>
</evidence>
<dbReference type="Pfam" id="PF03525">
    <property type="entry name" value="Meiotic_rec114"/>
    <property type="match status" value="1"/>
</dbReference>
<dbReference type="GeneID" id="27674179"/>
<feature type="compositionally biased region" description="Polar residues" evidence="1">
    <location>
        <begin position="371"/>
        <end position="419"/>
    </location>
</feature>
<evidence type="ECO:0000313" key="3">
    <source>
        <dbReference type="Proteomes" id="UP000030143"/>
    </source>
</evidence>
<gene>
    <name evidence="2" type="ORF">PEX2_014840</name>
</gene>
<feature type="region of interest" description="Disordered" evidence="1">
    <location>
        <begin position="279"/>
        <end position="419"/>
    </location>
</feature>
<dbReference type="PhylomeDB" id="A0A0A2K504"/>
<reference evidence="2 3" key="1">
    <citation type="journal article" date="2015" name="Mol. Plant Microbe Interact.">
        <title>Genome, transcriptome, and functional analyses of Penicillium expansum provide new insights into secondary metabolism and pathogenicity.</title>
        <authorList>
            <person name="Ballester A.R."/>
            <person name="Marcet-Houben M."/>
            <person name="Levin E."/>
            <person name="Sela N."/>
            <person name="Selma-Lazaro C."/>
            <person name="Carmona L."/>
            <person name="Wisniewski M."/>
            <person name="Droby S."/>
            <person name="Gonzalez-Candelas L."/>
            <person name="Gabaldon T."/>
        </authorList>
    </citation>
    <scope>NUCLEOTIDE SEQUENCE [LARGE SCALE GENOMIC DNA]</scope>
    <source>
        <strain evidence="2 3">MD-8</strain>
    </source>
</reference>